<dbReference type="PANTHER" id="PTHR43685">
    <property type="entry name" value="GLYCOSYLTRANSFERASE"/>
    <property type="match status" value="1"/>
</dbReference>
<dbReference type="Gene3D" id="3.90.550.10">
    <property type="entry name" value="Spore Coat Polysaccharide Biosynthesis Protein SpsA, Chain A"/>
    <property type="match status" value="1"/>
</dbReference>
<dbReference type="SUPFAM" id="SSF53448">
    <property type="entry name" value="Nucleotide-diphospho-sugar transferases"/>
    <property type="match status" value="1"/>
</dbReference>
<reference evidence="2 3" key="1">
    <citation type="submission" date="2024-06" db="EMBL/GenBank/DDBJ databases">
        <title>Sorghum-associated microbial communities from plants grown in Nebraska, USA.</title>
        <authorList>
            <person name="Schachtman D."/>
        </authorList>
    </citation>
    <scope>NUCLEOTIDE SEQUENCE [LARGE SCALE GENOMIC DNA]</scope>
    <source>
        <strain evidence="2 3">3207</strain>
    </source>
</reference>
<dbReference type="EMBL" id="JBEPSM010000001">
    <property type="protein sequence ID" value="MET4632224.1"/>
    <property type="molecule type" value="Genomic_DNA"/>
</dbReference>
<dbReference type="InterPro" id="IPR029044">
    <property type="entry name" value="Nucleotide-diphossugar_trans"/>
</dbReference>
<gene>
    <name evidence="2" type="ORF">ABIE08_000137</name>
</gene>
<dbReference type="CDD" id="cd06433">
    <property type="entry name" value="GT_2_WfgS_like"/>
    <property type="match status" value="1"/>
</dbReference>
<dbReference type="Pfam" id="PF00535">
    <property type="entry name" value="Glycos_transf_2"/>
    <property type="match status" value="1"/>
</dbReference>
<evidence type="ECO:0000313" key="2">
    <source>
        <dbReference type="EMBL" id="MET4632224.1"/>
    </source>
</evidence>
<keyword evidence="3" id="KW-1185">Reference proteome</keyword>
<feature type="domain" description="Glycosyltransferase 2-like" evidence="1">
    <location>
        <begin position="58"/>
        <end position="182"/>
    </location>
</feature>
<dbReference type="Proteomes" id="UP001549321">
    <property type="component" value="Unassembled WGS sequence"/>
</dbReference>
<evidence type="ECO:0000313" key="3">
    <source>
        <dbReference type="Proteomes" id="UP001549321"/>
    </source>
</evidence>
<evidence type="ECO:0000259" key="1">
    <source>
        <dbReference type="Pfam" id="PF00535"/>
    </source>
</evidence>
<proteinExistence type="predicted"/>
<accession>A0ABV2QT70</accession>
<comment type="caution">
    <text evidence="2">The sequence shown here is derived from an EMBL/GenBank/DDBJ whole genome shotgun (WGS) entry which is preliminary data.</text>
</comment>
<protein>
    <submittedName>
        <fullName evidence="2">Glycosyltransferase involved in cell wall biosynthesis</fullName>
    </submittedName>
</protein>
<dbReference type="InterPro" id="IPR050834">
    <property type="entry name" value="Glycosyltransf_2"/>
</dbReference>
<name>A0ABV2QT70_9HYPH</name>
<dbReference type="InterPro" id="IPR001173">
    <property type="entry name" value="Glyco_trans_2-like"/>
</dbReference>
<organism evidence="2 3">
    <name type="scientific">Kaistia defluvii</name>
    <dbReference type="NCBI Taxonomy" id="410841"/>
    <lineage>
        <taxon>Bacteria</taxon>
        <taxon>Pseudomonadati</taxon>
        <taxon>Pseudomonadota</taxon>
        <taxon>Alphaproteobacteria</taxon>
        <taxon>Hyphomicrobiales</taxon>
        <taxon>Kaistiaceae</taxon>
        <taxon>Kaistia</taxon>
    </lineage>
</organism>
<sequence>MRSLPGTQNPLSPSRSLARRRAILGKTSGQIGVLHQYDAHPLRVPRPAKNGHGGLRISIVTPSYNQGQFVERTLESVLGQGYPQLEYVLQDGGSTDMTADVALRYVERLSRYESAKDNGQTHAINLGFRGTSGEVMAYLNSDDLLLPGSLAHVAAYFTNNPDVDVVYGDRILIDENDDEIGRWVLPAHDARALRLADYVPQETLFWRRRIWDQVGGLDESFRFAMDWDLLLRFQEAGAKIVHLPRFMGAFRIHLHQKTSTELDNRGAEEMARLRLRSLGMEMTAKEIHAGLAEYRAAAKRSVWMWRLKSMFGLDGEVSTSKQFHSA</sequence>
<dbReference type="PANTHER" id="PTHR43685:SF11">
    <property type="entry name" value="GLYCOSYLTRANSFERASE TAGX-RELATED"/>
    <property type="match status" value="1"/>
</dbReference>